<gene>
    <name evidence="2" type="ORF">PFTANZ_04929</name>
</gene>
<evidence type="ECO:0000256" key="1">
    <source>
        <dbReference type="SAM" id="Phobius"/>
    </source>
</evidence>
<dbReference type="AlphaFoldDB" id="A0A024W2J9"/>
<keyword evidence="1" id="KW-0812">Transmembrane</keyword>
<dbReference type="EMBL" id="KI926525">
    <property type="protein sequence ID" value="ETW34376.1"/>
    <property type="molecule type" value="Genomic_DNA"/>
</dbReference>
<organism evidence="2 3">
    <name type="scientific">Plasmodium falciparum Tanzania</name>
    <name type="common">2000708</name>
    <dbReference type="NCBI Taxonomy" id="1036725"/>
    <lineage>
        <taxon>Eukaryota</taxon>
        <taxon>Sar</taxon>
        <taxon>Alveolata</taxon>
        <taxon>Apicomplexa</taxon>
        <taxon>Aconoidasida</taxon>
        <taxon>Haemosporida</taxon>
        <taxon>Plasmodiidae</taxon>
        <taxon>Plasmodium</taxon>
        <taxon>Plasmodium (Laverania)</taxon>
    </lineage>
</organism>
<protein>
    <submittedName>
        <fullName evidence="2">Uncharacterized protein</fullName>
    </submittedName>
</protein>
<evidence type="ECO:0000313" key="3">
    <source>
        <dbReference type="Proteomes" id="UP000030708"/>
    </source>
</evidence>
<keyword evidence="1" id="KW-1133">Transmembrane helix</keyword>
<keyword evidence="1" id="KW-0472">Membrane</keyword>
<sequence>MNGINDSYFFLCSYGLFLNLWINQIIFCCFFKIYNVLTKNITFIDINNLKYLIEIRSCKFYRKLYYYYIKLKLYDDTVDFNMIIFLIYRNTSTLVV</sequence>
<name>A0A024W2J9_PLAFA</name>
<evidence type="ECO:0000313" key="2">
    <source>
        <dbReference type="EMBL" id="ETW34376.1"/>
    </source>
</evidence>
<feature type="transmembrane region" description="Helical" evidence="1">
    <location>
        <begin position="20"/>
        <end position="37"/>
    </location>
</feature>
<proteinExistence type="predicted"/>
<reference evidence="2 3" key="2">
    <citation type="submission" date="2013-02" db="EMBL/GenBank/DDBJ databases">
        <title>The Genome Sequence of Plasmodium falciparum Tanzania (2000708).</title>
        <authorList>
            <consortium name="The Broad Institute Genome Sequencing Platform"/>
            <consortium name="The Broad Institute Genome Sequencing Center for Infectious Disease"/>
            <person name="Neafsey D."/>
            <person name="Cheeseman I."/>
            <person name="Volkman S."/>
            <person name="Adams J."/>
            <person name="Walker B."/>
            <person name="Young S.K."/>
            <person name="Zeng Q."/>
            <person name="Gargeya S."/>
            <person name="Fitzgerald M."/>
            <person name="Haas B."/>
            <person name="Abouelleil A."/>
            <person name="Alvarado L."/>
            <person name="Arachchi H.M."/>
            <person name="Berlin A.M."/>
            <person name="Chapman S.B."/>
            <person name="Dewar J."/>
            <person name="Goldberg J."/>
            <person name="Griggs A."/>
            <person name="Gujja S."/>
            <person name="Hansen M."/>
            <person name="Howarth C."/>
            <person name="Imamovic A."/>
            <person name="Larimer J."/>
            <person name="McCowan C."/>
            <person name="Murphy C."/>
            <person name="Neiman D."/>
            <person name="Pearson M."/>
            <person name="Priest M."/>
            <person name="Roberts A."/>
            <person name="Saif S."/>
            <person name="Shea T."/>
            <person name="Sisk P."/>
            <person name="Sykes S."/>
            <person name="Wortman J."/>
            <person name="Nusbaum C."/>
            <person name="Birren B."/>
        </authorList>
    </citation>
    <scope>NUCLEOTIDE SEQUENCE [LARGE SCALE GENOMIC DNA]</scope>
    <source>
        <strain evidence="3">Tanzania (2000708)</strain>
    </source>
</reference>
<reference evidence="2 3" key="1">
    <citation type="submission" date="2013-02" db="EMBL/GenBank/DDBJ databases">
        <title>The Genome Annotation of Plasmodium falciparum Tanzania (2000708).</title>
        <authorList>
            <consortium name="The Broad Institute Genome Sequencing Platform"/>
            <consortium name="The Broad Institute Genome Sequencing Center for Infectious Disease"/>
            <person name="Neafsey D."/>
            <person name="Hoffman S."/>
            <person name="Volkman S."/>
            <person name="Rosenthal P."/>
            <person name="Walker B."/>
            <person name="Young S.K."/>
            <person name="Zeng Q."/>
            <person name="Gargeya S."/>
            <person name="Fitzgerald M."/>
            <person name="Haas B."/>
            <person name="Abouelleil A."/>
            <person name="Allen A.W."/>
            <person name="Alvarado L."/>
            <person name="Arachchi H.M."/>
            <person name="Berlin A.M."/>
            <person name="Chapman S.B."/>
            <person name="Gainer-Dewar J."/>
            <person name="Goldberg J."/>
            <person name="Griggs A."/>
            <person name="Gujja S."/>
            <person name="Hansen M."/>
            <person name="Howarth C."/>
            <person name="Imamovic A."/>
            <person name="Ireland A."/>
            <person name="Larimer J."/>
            <person name="McCowan C."/>
            <person name="Murphy C."/>
            <person name="Pearson M."/>
            <person name="Poon T.W."/>
            <person name="Priest M."/>
            <person name="Roberts A."/>
            <person name="Saif S."/>
            <person name="Shea T."/>
            <person name="Sisk P."/>
            <person name="Sykes S."/>
            <person name="Wortman J."/>
            <person name="Nusbaum C."/>
            <person name="Birren B."/>
        </authorList>
    </citation>
    <scope>NUCLEOTIDE SEQUENCE [LARGE SCALE GENOMIC DNA]</scope>
    <source>
        <strain evidence="3">Tanzania (2000708)</strain>
    </source>
</reference>
<accession>A0A024W2J9</accession>
<dbReference type="Proteomes" id="UP000030708">
    <property type="component" value="Unassembled WGS sequence"/>
</dbReference>